<evidence type="ECO:0000256" key="3">
    <source>
        <dbReference type="ARBA" id="ARBA00022723"/>
    </source>
</evidence>
<evidence type="ECO:0000256" key="4">
    <source>
        <dbReference type="ARBA" id="ARBA00022759"/>
    </source>
</evidence>
<reference evidence="11 12" key="1">
    <citation type="submission" date="2022-05" db="EMBL/GenBank/DDBJ databases">
        <authorList>
            <consortium name="Genoscope - CEA"/>
            <person name="William W."/>
        </authorList>
    </citation>
    <scope>NUCLEOTIDE SEQUENCE [LARGE SCALE GENOMIC DNA]</scope>
</reference>
<keyword evidence="2" id="KW-0540">Nuclease</keyword>
<feature type="domain" description="XPG-I" evidence="9">
    <location>
        <begin position="129"/>
        <end position="196"/>
    </location>
</feature>
<dbReference type="SMART" id="SM00484">
    <property type="entry name" value="XPGI"/>
    <property type="match status" value="1"/>
</dbReference>
<dbReference type="Pfam" id="PF00752">
    <property type="entry name" value="XPG_N"/>
    <property type="match status" value="1"/>
</dbReference>
<dbReference type="InterPro" id="IPR036279">
    <property type="entry name" value="5-3_exonuclease_C_sf"/>
</dbReference>
<dbReference type="SUPFAM" id="SSF88723">
    <property type="entry name" value="PIN domain-like"/>
    <property type="match status" value="1"/>
</dbReference>
<evidence type="ECO:0000259" key="10">
    <source>
        <dbReference type="SMART" id="SM00485"/>
    </source>
</evidence>
<organism evidence="11 12">
    <name type="scientific">Porites lobata</name>
    <dbReference type="NCBI Taxonomy" id="104759"/>
    <lineage>
        <taxon>Eukaryota</taxon>
        <taxon>Metazoa</taxon>
        <taxon>Cnidaria</taxon>
        <taxon>Anthozoa</taxon>
        <taxon>Hexacorallia</taxon>
        <taxon>Scleractinia</taxon>
        <taxon>Fungiina</taxon>
        <taxon>Poritidae</taxon>
        <taxon>Porites</taxon>
    </lineage>
</organism>
<evidence type="ECO:0000256" key="8">
    <source>
        <dbReference type="ARBA" id="ARBA00023204"/>
    </source>
</evidence>
<dbReference type="PANTHER" id="PTHR11081">
    <property type="entry name" value="FLAP ENDONUCLEASE FAMILY MEMBER"/>
    <property type="match status" value="1"/>
</dbReference>
<evidence type="ECO:0000256" key="5">
    <source>
        <dbReference type="ARBA" id="ARBA00022763"/>
    </source>
</evidence>
<dbReference type="InterPro" id="IPR006085">
    <property type="entry name" value="XPG_DNA_repair_N"/>
</dbReference>
<proteinExistence type="predicted"/>
<dbReference type="InterPro" id="IPR006086">
    <property type="entry name" value="XPG-I_dom"/>
</dbReference>
<evidence type="ECO:0000313" key="11">
    <source>
        <dbReference type="EMBL" id="CAH3117176.1"/>
    </source>
</evidence>
<protein>
    <recommendedName>
        <fullName evidence="13">Exonuclease 1</fullName>
    </recommendedName>
</protein>
<dbReference type="InterPro" id="IPR029060">
    <property type="entry name" value="PIN-like_dom_sf"/>
</dbReference>
<dbReference type="Gene3D" id="3.40.50.1010">
    <property type="entry name" value="5'-nuclease"/>
    <property type="match status" value="1"/>
</dbReference>
<dbReference type="Proteomes" id="UP001159405">
    <property type="component" value="Unassembled WGS sequence"/>
</dbReference>
<dbReference type="SMART" id="SM00485">
    <property type="entry name" value="XPGN"/>
    <property type="match status" value="1"/>
</dbReference>
<dbReference type="PROSITE" id="PS00842">
    <property type="entry name" value="XPG_2"/>
    <property type="match status" value="1"/>
</dbReference>
<evidence type="ECO:0000259" key="9">
    <source>
        <dbReference type="SMART" id="SM00484"/>
    </source>
</evidence>
<keyword evidence="12" id="KW-1185">Reference proteome</keyword>
<dbReference type="SUPFAM" id="SSF47807">
    <property type="entry name" value="5' to 3' exonuclease, C-terminal subdomain"/>
    <property type="match status" value="1"/>
</dbReference>
<gene>
    <name evidence="11" type="ORF">PLOB_00025609</name>
</gene>
<dbReference type="InterPro" id="IPR008918">
    <property type="entry name" value="HhH2"/>
</dbReference>
<dbReference type="PRINTS" id="PR00853">
    <property type="entry name" value="XPGRADSUPER"/>
</dbReference>
<accession>A0ABN8NQM8</accession>
<keyword evidence="4" id="KW-0255">Endonuclease</keyword>
<dbReference type="InterPro" id="IPR006084">
    <property type="entry name" value="XPG/Rad2"/>
</dbReference>
<dbReference type="EMBL" id="CALNXK010000030">
    <property type="protein sequence ID" value="CAH3117176.1"/>
    <property type="molecule type" value="Genomic_DNA"/>
</dbReference>
<sequence>MGIKTLLPFLKDVTENSYLDSFKGLVAAVDASCWLHKAIAISYSQFGDDRRVKEICNSYLDLLERNKIRPLVVLNGLPLPGKDRERDNRAIKKLTNFGKSGKVTEARNALAAAAEINHDLVCGFIQTCRQKSIDYVVAPYEADAEMALLYEHGYYIAISEDSDLLAYGCQKVLFKLRLDGVCEVIELGKVLQHLSLTQEEFLDMCIVAGCDYLENVRGIGIHTAHKLVTKEKTDFLAVLQRKSICPSDYSSGFQRAKAIFRHQTVINPINAETMPLTPWGQTPDKEAFLNPCGILLSNEYAVNLAVGNVDPRRAQLSGIPLHFPSRRVCGSLETWH</sequence>
<name>A0ABN8NQM8_9CNID</name>
<evidence type="ECO:0000256" key="2">
    <source>
        <dbReference type="ARBA" id="ARBA00022722"/>
    </source>
</evidence>
<keyword evidence="7" id="KW-0460">Magnesium</keyword>
<dbReference type="Pfam" id="PF00867">
    <property type="entry name" value="XPG_I"/>
    <property type="match status" value="1"/>
</dbReference>
<keyword evidence="8" id="KW-0234">DNA repair</keyword>
<dbReference type="CDD" id="cd09901">
    <property type="entry name" value="H3TH_FEN1-like"/>
    <property type="match status" value="1"/>
</dbReference>
<evidence type="ECO:0000313" key="12">
    <source>
        <dbReference type="Proteomes" id="UP001159405"/>
    </source>
</evidence>
<feature type="domain" description="XPG N-terminal" evidence="10">
    <location>
        <begin position="1"/>
        <end position="96"/>
    </location>
</feature>
<evidence type="ECO:0000256" key="6">
    <source>
        <dbReference type="ARBA" id="ARBA00022801"/>
    </source>
</evidence>
<evidence type="ECO:0008006" key="13">
    <source>
        <dbReference type="Google" id="ProtNLM"/>
    </source>
</evidence>
<comment type="cofactor">
    <cofactor evidence="1">
        <name>Mg(2+)</name>
        <dbReference type="ChEBI" id="CHEBI:18420"/>
    </cofactor>
</comment>
<evidence type="ECO:0000256" key="7">
    <source>
        <dbReference type="ARBA" id="ARBA00022842"/>
    </source>
</evidence>
<dbReference type="SMART" id="SM00279">
    <property type="entry name" value="HhH2"/>
    <property type="match status" value="1"/>
</dbReference>
<evidence type="ECO:0000256" key="1">
    <source>
        <dbReference type="ARBA" id="ARBA00001946"/>
    </source>
</evidence>
<comment type="caution">
    <text evidence="11">The sequence shown here is derived from an EMBL/GenBank/DDBJ whole genome shotgun (WGS) entry which is preliminary data.</text>
</comment>
<keyword evidence="3" id="KW-0479">Metal-binding</keyword>
<dbReference type="InterPro" id="IPR019974">
    <property type="entry name" value="XPG_CS"/>
</dbReference>
<dbReference type="PANTHER" id="PTHR11081:SF9">
    <property type="entry name" value="FLAP ENDONUCLEASE 1"/>
    <property type="match status" value="1"/>
</dbReference>
<keyword evidence="5" id="KW-0227">DNA damage</keyword>
<keyword evidence="6" id="KW-0378">Hydrolase</keyword>
<dbReference type="Gene3D" id="1.10.150.20">
    <property type="entry name" value="5' to 3' exonuclease, C-terminal subdomain"/>
    <property type="match status" value="1"/>
</dbReference>